<feature type="compositionally biased region" description="Basic and acidic residues" evidence="9">
    <location>
        <begin position="12"/>
        <end position="21"/>
    </location>
</feature>
<dbReference type="Proteomes" id="UP001212997">
    <property type="component" value="Unassembled WGS sequence"/>
</dbReference>
<evidence type="ECO:0000256" key="7">
    <source>
        <dbReference type="ARBA" id="ARBA00032014"/>
    </source>
</evidence>
<dbReference type="AlphaFoldDB" id="A0AAD5YGT9"/>
<gene>
    <name evidence="8" type="primary">MED17</name>
    <name evidence="10" type="ORF">NLI96_g5567</name>
</gene>
<dbReference type="GO" id="GO:0003712">
    <property type="term" value="F:transcription coregulator activity"/>
    <property type="evidence" value="ECO:0007669"/>
    <property type="project" value="InterPro"/>
</dbReference>
<sequence>MEEPAWKKLKLSLERPYKDDNGEPIPVLEDITPEGKHKFEPRKDLTADIGERLVRIFVERGHDFFDKRNDQKRGAPEPSSQDADAGEDPSTTKETSEVVQPMTPEELFRMRMELIPQLHIAYGEMCQARDLLTLLLSSATPSQQGPLNTENPSTSLTATIVTKPPPIQSVQAFNAQLVVGGKDRALRDAAELFRTAANGMEKSRTRSEKYFLDALKIRRGNWGLIPAPLPPGSSIGKGADKTSKDFLVSFSLEESPLVFRRRAIGRIPTNALPTDNLEFPLRQHTRLQVSITFTDPDGQTHHATNTFRNSEGPTIDLALRAAQAEVVEQEIFSILIREAGNLPTASARVSERLIVIEAAQATELSFELRGNEGSIANTRKPWSDMRPDILASAHPPPSSS</sequence>
<keyword evidence="5 8" id="KW-0804">Transcription</keyword>
<evidence type="ECO:0000256" key="8">
    <source>
        <dbReference type="RuleBase" id="RU364140"/>
    </source>
</evidence>
<proteinExistence type="inferred from homology"/>
<dbReference type="GO" id="GO:0016592">
    <property type="term" value="C:mediator complex"/>
    <property type="evidence" value="ECO:0007669"/>
    <property type="project" value="InterPro"/>
</dbReference>
<feature type="region of interest" description="Disordered" evidence="9">
    <location>
        <begin position="377"/>
        <end position="400"/>
    </location>
</feature>
<name>A0AAD5YGT9_9APHY</name>
<evidence type="ECO:0000256" key="5">
    <source>
        <dbReference type="ARBA" id="ARBA00023163"/>
    </source>
</evidence>
<keyword evidence="8" id="KW-0010">Activator</keyword>
<feature type="compositionally biased region" description="Basic and acidic residues" evidence="9">
    <location>
        <begin position="33"/>
        <end position="43"/>
    </location>
</feature>
<protein>
    <recommendedName>
        <fullName evidence="3 8">Mediator of RNA polymerase II transcription subunit 17</fullName>
    </recommendedName>
    <alternativeName>
        <fullName evidence="7 8">Mediator complex subunit 17</fullName>
    </alternativeName>
</protein>
<dbReference type="Pfam" id="PF10156">
    <property type="entry name" value="Med17"/>
    <property type="match status" value="1"/>
</dbReference>
<comment type="subunit">
    <text evidence="8">Component of the Mediator complex.</text>
</comment>
<evidence type="ECO:0000313" key="11">
    <source>
        <dbReference type="Proteomes" id="UP001212997"/>
    </source>
</evidence>
<accession>A0AAD5YGT9</accession>
<feature type="region of interest" description="Disordered" evidence="9">
    <location>
        <begin position="67"/>
        <end position="103"/>
    </location>
</feature>
<evidence type="ECO:0000256" key="6">
    <source>
        <dbReference type="ARBA" id="ARBA00023242"/>
    </source>
</evidence>
<keyword evidence="4 8" id="KW-0805">Transcription regulation</keyword>
<dbReference type="PANTHER" id="PTHR13114">
    <property type="entry name" value="MEDIATOR OF RNA POLYMERASE II TRANSCRIPTION SUBUNIT 17"/>
    <property type="match status" value="1"/>
</dbReference>
<evidence type="ECO:0000313" key="10">
    <source>
        <dbReference type="EMBL" id="KAJ3484556.1"/>
    </source>
</evidence>
<evidence type="ECO:0000256" key="3">
    <source>
        <dbReference type="ARBA" id="ARBA00019610"/>
    </source>
</evidence>
<evidence type="ECO:0000256" key="4">
    <source>
        <dbReference type="ARBA" id="ARBA00023015"/>
    </source>
</evidence>
<dbReference type="GO" id="GO:0006357">
    <property type="term" value="P:regulation of transcription by RNA polymerase II"/>
    <property type="evidence" value="ECO:0007669"/>
    <property type="project" value="InterPro"/>
</dbReference>
<dbReference type="InterPro" id="IPR019313">
    <property type="entry name" value="Mediator_Med17"/>
</dbReference>
<comment type="function">
    <text evidence="8">Component of the Mediator complex, a coactivator involved in the regulated transcription of nearly all RNA polymerase II-dependent genes. Mediator functions as a bridge to convey information from gene-specific regulatory proteins to the basal RNA polymerase II transcription machinery. Mediator is recruited to promoters by direct interactions with regulatory proteins and serves as a scaffold for the assembly of a functional preinitiation complex with RNA polymerase II and the general transcription factors.</text>
</comment>
<evidence type="ECO:0000256" key="9">
    <source>
        <dbReference type="SAM" id="MobiDB-lite"/>
    </source>
</evidence>
<reference evidence="10" key="1">
    <citation type="submission" date="2022-07" db="EMBL/GenBank/DDBJ databases">
        <title>Genome Sequence of Physisporinus lineatus.</title>
        <authorList>
            <person name="Buettner E."/>
        </authorList>
    </citation>
    <scope>NUCLEOTIDE SEQUENCE</scope>
    <source>
        <strain evidence="10">VT162</strain>
    </source>
</reference>
<dbReference type="PANTHER" id="PTHR13114:SF7">
    <property type="entry name" value="MEDIATOR OF RNA POLYMERASE II TRANSCRIPTION SUBUNIT 17"/>
    <property type="match status" value="1"/>
</dbReference>
<evidence type="ECO:0000256" key="1">
    <source>
        <dbReference type="ARBA" id="ARBA00004123"/>
    </source>
</evidence>
<feature type="region of interest" description="Disordered" evidence="9">
    <location>
        <begin position="12"/>
        <end position="43"/>
    </location>
</feature>
<dbReference type="GO" id="GO:0070847">
    <property type="term" value="C:core mediator complex"/>
    <property type="evidence" value="ECO:0007669"/>
    <property type="project" value="TreeGrafter"/>
</dbReference>
<comment type="caution">
    <text evidence="10">The sequence shown here is derived from an EMBL/GenBank/DDBJ whole genome shotgun (WGS) entry which is preliminary data.</text>
</comment>
<organism evidence="10 11">
    <name type="scientific">Meripilus lineatus</name>
    <dbReference type="NCBI Taxonomy" id="2056292"/>
    <lineage>
        <taxon>Eukaryota</taxon>
        <taxon>Fungi</taxon>
        <taxon>Dikarya</taxon>
        <taxon>Basidiomycota</taxon>
        <taxon>Agaricomycotina</taxon>
        <taxon>Agaricomycetes</taxon>
        <taxon>Polyporales</taxon>
        <taxon>Meripilaceae</taxon>
        <taxon>Meripilus</taxon>
    </lineage>
</organism>
<evidence type="ECO:0000256" key="2">
    <source>
        <dbReference type="ARBA" id="ARBA00005635"/>
    </source>
</evidence>
<dbReference type="EMBL" id="JANAWD010000185">
    <property type="protein sequence ID" value="KAJ3484556.1"/>
    <property type="molecule type" value="Genomic_DNA"/>
</dbReference>
<comment type="similarity">
    <text evidence="2 8">Belongs to the Mediator complex subunit 17 family.</text>
</comment>
<comment type="subcellular location">
    <subcellularLocation>
        <location evidence="1 8">Nucleus</location>
    </subcellularLocation>
</comment>
<keyword evidence="11" id="KW-1185">Reference proteome</keyword>
<keyword evidence="6 8" id="KW-0539">Nucleus</keyword>